<dbReference type="EMBL" id="PYYB01000001">
    <property type="protein sequence ID" value="PTL58700.1"/>
    <property type="molecule type" value="Genomic_DNA"/>
</dbReference>
<reference evidence="5 6" key="1">
    <citation type="submission" date="2018-03" db="EMBL/GenBank/DDBJ databases">
        <title>Aquarubrobacter algicola gen. nov., sp. nov., a novel actinobacterium isolated from shallow eutrophic lake during the end of cyanobacterial harmful algal blooms.</title>
        <authorList>
            <person name="Chun S.J."/>
        </authorList>
    </citation>
    <scope>NUCLEOTIDE SEQUENCE [LARGE SCALE GENOMIC DNA]</scope>
    <source>
        <strain evidence="5 6">Seoho-28</strain>
    </source>
</reference>
<feature type="domain" description="Blue (type 1) copper" evidence="4">
    <location>
        <begin position="44"/>
        <end position="126"/>
    </location>
</feature>
<keyword evidence="3" id="KW-0732">Signal</keyword>
<keyword evidence="1" id="KW-0479">Metal-binding</keyword>
<dbReference type="Pfam" id="PF00127">
    <property type="entry name" value="Copper-bind"/>
    <property type="match status" value="1"/>
</dbReference>
<dbReference type="InterPro" id="IPR000923">
    <property type="entry name" value="BlueCu_1"/>
</dbReference>
<dbReference type="SUPFAM" id="SSF49503">
    <property type="entry name" value="Cupredoxins"/>
    <property type="match status" value="1"/>
</dbReference>
<sequence length="145" mass="15001">MDMTRHARHALLAGAAAAALVPVALASAQDGPPTPTASAAATKTVTMQGVAFSPKTVRISKGGKVRFRWADNGIVHNVTPVGSKRFKLVVNGRSRATASNRTKGTVTTAAITKAGTYTYICTIHAQSEPDGSFAPGSMVGRIIVK</sequence>
<protein>
    <recommendedName>
        <fullName evidence="4">Blue (type 1) copper domain-containing protein</fullName>
    </recommendedName>
</protein>
<dbReference type="AlphaFoldDB" id="A0A2T4UHI9"/>
<keyword evidence="2" id="KW-0186">Copper</keyword>
<dbReference type="Gene3D" id="2.60.40.420">
    <property type="entry name" value="Cupredoxins - blue copper proteins"/>
    <property type="match status" value="1"/>
</dbReference>
<evidence type="ECO:0000256" key="1">
    <source>
        <dbReference type="ARBA" id="ARBA00022723"/>
    </source>
</evidence>
<feature type="signal peptide" evidence="3">
    <location>
        <begin position="1"/>
        <end position="28"/>
    </location>
</feature>
<evidence type="ECO:0000313" key="6">
    <source>
        <dbReference type="Proteomes" id="UP000240739"/>
    </source>
</evidence>
<evidence type="ECO:0000256" key="2">
    <source>
        <dbReference type="ARBA" id="ARBA00023008"/>
    </source>
</evidence>
<proteinExistence type="predicted"/>
<dbReference type="GO" id="GO:0009055">
    <property type="term" value="F:electron transfer activity"/>
    <property type="evidence" value="ECO:0007669"/>
    <property type="project" value="InterPro"/>
</dbReference>
<comment type="caution">
    <text evidence="5">The sequence shown here is derived from an EMBL/GenBank/DDBJ whole genome shotgun (WGS) entry which is preliminary data.</text>
</comment>
<evidence type="ECO:0000259" key="4">
    <source>
        <dbReference type="Pfam" id="PF00127"/>
    </source>
</evidence>
<name>A0A2T4UHI9_9ACTN</name>
<feature type="chain" id="PRO_5015523576" description="Blue (type 1) copper domain-containing protein" evidence="3">
    <location>
        <begin position="29"/>
        <end position="145"/>
    </location>
</feature>
<dbReference type="GO" id="GO:0005507">
    <property type="term" value="F:copper ion binding"/>
    <property type="evidence" value="ECO:0007669"/>
    <property type="project" value="InterPro"/>
</dbReference>
<keyword evidence="6" id="KW-1185">Reference proteome</keyword>
<dbReference type="InterPro" id="IPR008972">
    <property type="entry name" value="Cupredoxin"/>
</dbReference>
<accession>A0A2T4UHI9</accession>
<dbReference type="Proteomes" id="UP000240739">
    <property type="component" value="Unassembled WGS sequence"/>
</dbReference>
<evidence type="ECO:0000256" key="3">
    <source>
        <dbReference type="SAM" id="SignalP"/>
    </source>
</evidence>
<gene>
    <name evidence="5" type="ORF">C7Y72_03065</name>
</gene>
<evidence type="ECO:0000313" key="5">
    <source>
        <dbReference type="EMBL" id="PTL58700.1"/>
    </source>
</evidence>
<organism evidence="5 6">
    <name type="scientific">Paraconexibacter algicola</name>
    <dbReference type="NCBI Taxonomy" id="2133960"/>
    <lineage>
        <taxon>Bacteria</taxon>
        <taxon>Bacillati</taxon>
        <taxon>Actinomycetota</taxon>
        <taxon>Thermoleophilia</taxon>
        <taxon>Solirubrobacterales</taxon>
        <taxon>Paraconexibacteraceae</taxon>
        <taxon>Paraconexibacter</taxon>
    </lineage>
</organism>